<accession>A0A2H0UR68</accession>
<evidence type="ECO:0000256" key="1">
    <source>
        <dbReference type="SAM" id="Coils"/>
    </source>
</evidence>
<sequence>MHKKATSKLASIILLFTAIFIVLGFSPIKQIFAAPSDEERAALEQQLKDLESEISEHEATIATLKTQGKSLESEISRLNAKVSKLNLQIKAVNVQLQQLDNEIEKTESEIEVTEGKIDFNKSALSHTLQILYEQSNQSFVEALIYNPTLTGFIGSMNDLISVQDNLSVVIDKITSLKNKLEDDKEVLSLKRSDAQALKSYQDSQKKTIEVTKKEQANLLAVTKGKESQFQKIVAERKKTAAQIRSQIFQLLGGGELSFEQAYDFAKLAGGATGVRPALIMAVLDRESALGRNVGRCSYKTAMHPTRDIPTFLEITAKLGINPDSIYVSCANSDGVYGGAMGPAQFIPSTWKLYEAEIATITGSNPPSPWNNAHAFVATGLYISDALNSSACVNYAVQNSHLVDKQTLQERCAAAKYYAGGRWYTYRFAYGDPVVERANEFQQDIDILNS</sequence>
<evidence type="ECO:0000313" key="4">
    <source>
        <dbReference type="Proteomes" id="UP000231157"/>
    </source>
</evidence>
<dbReference type="AlphaFoldDB" id="A0A2H0UR68"/>
<proteinExistence type="predicted"/>
<organism evidence="3 4">
    <name type="scientific">Candidatus Harrisonbacteria bacterium CG10_big_fil_rev_8_21_14_0_10_40_38</name>
    <dbReference type="NCBI Taxonomy" id="1974583"/>
    <lineage>
        <taxon>Bacteria</taxon>
        <taxon>Candidatus Harrisoniibacteriota</taxon>
    </lineage>
</organism>
<dbReference type="InterPro" id="IPR031304">
    <property type="entry name" value="SLT_2"/>
</dbReference>
<protein>
    <recommendedName>
        <fullName evidence="2">Transglycosylase SLT domain-containing protein</fullName>
    </recommendedName>
</protein>
<comment type="caution">
    <text evidence="3">The sequence shown here is derived from an EMBL/GenBank/DDBJ whole genome shotgun (WGS) entry which is preliminary data.</text>
</comment>
<dbReference type="Gene3D" id="6.10.250.3150">
    <property type="match status" value="1"/>
</dbReference>
<evidence type="ECO:0000259" key="2">
    <source>
        <dbReference type="Pfam" id="PF13406"/>
    </source>
</evidence>
<feature type="domain" description="Transglycosylase SLT" evidence="2">
    <location>
        <begin position="251"/>
        <end position="353"/>
    </location>
</feature>
<name>A0A2H0UR68_9BACT</name>
<dbReference type="Pfam" id="PF13406">
    <property type="entry name" value="SLT_2"/>
    <property type="match status" value="1"/>
</dbReference>
<dbReference type="SUPFAM" id="SSF53955">
    <property type="entry name" value="Lysozyme-like"/>
    <property type="match status" value="1"/>
</dbReference>
<dbReference type="Gene3D" id="1.10.530.10">
    <property type="match status" value="1"/>
</dbReference>
<gene>
    <name evidence="3" type="ORF">COU07_04045</name>
</gene>
<feature type="coiled-coil region" evidence="1">
    <location>
        <begin position="33"/>
        <end position="116"/>
    </location>
</feature>
<reference evidence="4" key="1">
    <citation type="submission" date="2017-09" db="EMBL/GenBank/DDBJ databases">
        <title>Depth-based differentiation of microbial function through sediment-hosted aquifers and enrichment of novel symbionts in the deep terrestrial subsurface.</title>
        <authorList>
            <person name="Probst A.J."/>
            <person name="Ladd B."/>
            <person name="Jarett J.K."/>
            <person name="Geller-Mcgrath D.E."/>
            <person name="Sieber C.M.K."/>
            <person name="Emerson J.B."/>
            <person name="Anantharaman K."/>
            <person name="Thomas B.C."/>
            <person name="Malmstrom R."/>
            <person name="Stieglmeier M."/>
            <person name="Klingl A."/>
            <person name="Woyke T."/>
            <person name="Ryan C.M."/>
            <person name="Banfield J.F."/>
        </authorList>
    </citation>
    <scope>NUCLEOTIDE SEQUENCE [LARGE SCALE GENOMIC DNA]</scope>
</reference>
<keyword evidence="1" id="KW-0175">Coiled coil</keyword>
<dbReference type="Proteomes" id="UP000231157">
    <property type="component" value="Unassembled WGS sequence"/>
</dbReference>
<dbReference type="InterPro" id="IPR023346">
    <property type="entry name" value="Lysozyme-like_dom_sf"/>
</dbReference>
<evidence type="ECO:0000313" key="3">
    <source>
        <dbReference type="EMBL" id="PIR88883.1"/>
    </source>
</evidence>
<dbReference type="EMBL" id="PFAZ01000011">
    <property type="protein sequence ID" value="PIR88883.1"/>
    <property type="molecule type" value="Genomic_DNA"/>
</dbReference>